<protein>
    <submittedName>
        <fullName evidence="2">Uncharacterized protein</fullName>
    </submittedName>
</protein>
<evidence type="ECO:0000313" key="2">
    <source>
        <dbReference type="EMBL" id="TKR57870.1"/>
    </source>
</evidence>
<dbReference type="Proteomes" id="UP000298663">
    <property type="component" value="Unassembled WGS sequence"/>
</dbReference>
<reference evidence="2 3" key="2">
    <citation type="journal article" date="2019" name="G3 (Bethesda)">
        <title>Hybrid Assembly of the Genome of the Entomopathogenic Nematode Steinernema carpocapsae Identifies the X-Chromosome.</title>
        <authorList>
            <person name="Serra L."/>
            <person name="Macchietto M."/>
            <person name="Macias-Munoz A."/>
            <person name="McGill C.J."/>
            <person name="Rodriguez I.M."/>
            <person name="Rodriguez B."/>
            <person name="Murad R."/>
            <person name="Mortazavi A."/>
        </authorList>
    </citation>
    <scope>NUCLEOTIDE SEQUENCE [LARGE SCALE GENOMIC DNA]</scope>
    <source>
        <strain evidence="2 3">ALL</strain>
    </source>
</reference>
<dbReference type="Gene3D" id="1.10.287.700">
    <property type="entry name" value="Helix hairpin bin"/>
    <property type="match status" value="1"/>
</dbReference>
<evidence type="ECO:0000256" key="1">
    <source>
        <dbReference type="SAM" id="MobiDB-lite"/>
    </source>
</evidence>
<comment type="caution">
    <text evidence="2">The sequence shown here is derived from an EMBL/GenBank/DDBJ whole genome shotgun (WGS) entry which is preliminary data.</text>
</comment>
<accession>A0A4U5LPN8</accession>
<proteinExistence type="predicted"/>
<dbReference type="AlphaFoldDB" id="A0A4U5LPN8"/>
<name>A0A4U5LPN8_STECR</name>
<feature type="compositionally biased region" description="Basic and acidic residues" evidence="1">
    <location>
        <begin position="51"/>
        <end position="66"/>
    </location>
</feature>
<organism evidence="2 3">
    <name type="scientific">Steinernema carpocapsae</name>
    <name type="common">Entomopathogenic nematode</name>
    <dbReference type="NCBI Taxonomy" id="34508"/>
    <lineage>
        <taxon>Eukaryota</taxon>
        <taxon>Metazoa</taxon>
        <taxon>Ecdysozoa</taxon>
        <taxon>Nematoda</taxon>
        <taxon>Chromadorea</taxon>
        <taxon>Rhabditida</taxon>
        <taxon>Tylenchina</taxon>
        <taxon>Panagrolaimomorpha</taxon>
        <taxon>Strongyloidoidea</taxon>
        <taxon>Steinernematidae</taxon>
        <taxon>Steinernema</taxon>
    </lineage>
</organism>
<evidence type="ECO:0000313" key="3">
    <source>
        <dbReference type="Proteomes" id="UP000298663"/>
    </source>
</evidence>
<keyword evidence="3" id="KW-1185">Reference proteome</keyword>
<dbReference type="OrthoDB" id="5869911at2759"/>
<sequence length="66" mass="7209">MDTVKEKMSNAYESTKDAACDLKDKVMGKTEEDKAADKIKDGADKAANMAKEARDKLNEAGKKLQS</sequence>
<gene>
    <name evidence="2" type="ORF">L596_030515</name>
</gene>
<dbReference type="EMBL" id="AZBU02000014">
    <property type="protein sequence ID" value="TKR57870.1"/>
    <property type="molecule type" value="Genomic_DNA"/>
</dbReference>
<feature type="region of interest" description="Disordered" evidence="1">
    <location>
        <begin position="46"/>
        <end position="66"/>
    </location>
</feature>
<reference evidence="2 3" key="1">
    <citation type="journal article" date="2015" name="Genome Biol.">
        <title>Comparative genomics of Steinernema reveals deeply conserved gene regulatory networks.</title>
        <authorList>
            <person name="Dillman A.R."/>
            <person name="Macchietto M."/>
            <person name="Porter C.F."/>
            <person name="Rogers A."/>
            <person name="Williams B."/>
            <person name="Antoshechkin I."/>
            <person name="Lee M.M."/>
            <person name="Goodwin Z."/>
            <person name="Lu X."/>
            <person name="Lewis E.E."/>
            <person name="Goodrich-Blair H."/>
            <person name="Stock S.P."/>
            <person name="Adams B.J."/>
            <person name="Sternberg P.W."/>
            <person name="Mortazavi A."/>
        </authorList>
    </citation>
    <scope>NUCLEOTIDE SEQUENCE [LARGE SCALE GENOMIC DNA]</scope>
    <source>
        <strain evidence="2 3">ALL</strain>
    </source>
</reference>